<organism evidence="1 2">
    <name type="scientific">Macrolepiota fuliginosa MF-IS2</name>
    <dbReference type="NCBI Taxonomy" id="1400762"/>
    <lineage>
        <taxon>Eukaryota</taxon>
        <taxon>Fungi</taxon>
        <taxon>Dikarya</taxon>
        <taxon>Basidiomycota</taxon>
        <taxon>Agaricomycotina</taxon>
        <taxon>Agaricomycetes</taxon>
        <taxon>Agaricomycetidae</taxon>
        <taxon>Agaricales</taxon>
        <taxon>Agaricineae</taxon>
        <taxon>Agaricaceae</taxon>
        <taxon>Macrolepiota</taxon>
    </lineage>
</organism>
<name>A0A9P5X583_9AGAR</name>
<sequence>MPAVYPSTIQSLHEKHPDLPPVVQGIDLRCRIEQGQVLNSDNLKQATAIAVGLKGVQGLGVAPKISDAVVESAELRATAIKNIHAAMEYAPADLTQQLRALNDRITTVHNEIKADIAALRQELAAGRAQTANVLGRIHNRFIETNTLRPLEKTVPGYGFELARNISQDLDLATRQLFEQYVTATQNDPAPQIGTMPPNFCGNTYALEHIDILQLVSFYNEDLGIGPNHPGLNERQKAVLKFLVSL</sequence>
<keyword evidence="2" id="KW-1185">Reference proteome</keyword>
<protein>
    <submittedName>
        <fullName evidence="1">Uncharacterized protein</fullName>
    </submittedName>
</protein>
<evidence type="ECO:0000313" key="1">
    <source>
        <dbReference type="EMBL" id="KAF9444737.1"/>
    </source>
</evidence>
<accession>A0A9P5X583</accession>
<evidence type="ECO:0000313" key="2">
    <source>
        <dbReference type="Proteomes" id="UP000807342"/>
    </source>
</evidence>
<reference evidence="1" key="1">
    <citation type="submission" date="2020-11" db="EMBL/GenBank/DDBJ databases">
        <authorList>
            <consortium name="DOE Joint Genome Institute"/>
            <person name="Ahrendt S."/>
            <person name="Riley R."/>
            <person name="Andreopoulos W."/>
            <person name="Labutti K."/>
            <person name="Pangilinan J."/>
            <person name="Ruiz-Duenas F.J."/>
            <person name="Barrasa J.M."/>
            <person name="Sanchez-Garcia M."/>
            <person name="Camarero S."/>
            <person name="Miyauchi S."/>
            <person name="Serrano A."/>
            <person name="Linde D."/>
            <person name="Babiker R."/>
            <person name="Drula E."/>
            <person name="Ayuso-Fernandez I."/>
            <person name="Pacheco R."/>
            <person name="Padilla G."/>
            <person name="Ferreira P."/>
            <person name="Barriuso J."/>
            <person name="Kellner H."/>
            <person name="Castanera R."/>
            <person name="Alfaro M."/>
            <person name="Ramirez L."/>
            <person name="Pisabarro A.G."/>
            <person name="Kuo A."/>
            <person name="Tritt A."/>
            <person name="Lipzen A."/>
            <person name="He G."/>
            <person name="Yan M."/>
            <person name="Ng V."/>
            <person name="Cullen D."/>
            <person name="Martin F."/>
            <person name="Rosso M.-N."/>
            <person name="Henrissat B."/>
            <person name="Hibbett D."/>
            <person name="Martinez A.T."/>
            <person name="Grigoriev I.V."/>
        </authorList>
    </citation>
    <scope>NUCLEOTIDE SEQUENCE</scope>
    <source>
        <strain evidence="1">MF-IS2</strain>
    </source>
</reference>
<gene>
    <name evidence="1" type="ORF">P691DRAFT_835766</name>
</gene>
<comment type="caution">
    <text evidence="1">The sequence shown here is derived from an EMBL/GenBank/DDBJ whole genome shotgun (WGS) entry which is preliminary data.</text>
</comment>
<dbReference type="AlphaFoldDB" id="A0A9P5X583"/>
<dbReference type="EMBL" id="MU151351">
    <property type="protein sequence ID" value="KAF9444737.1"/>
    <property type="molecule type" value="Genomic_DNA"/>
</dbReference>
<dbReference type="Proteomes" id="UP000807342">
    <property type="component" value="Unassembled WGS sequence"/>
</dbReference>
<proteinExistence type="predicted"/>
<dbReference type="OrthoDB" id="3047760at2759"/>